<accession>A0A6I3KPX2</accession>
<dbReference type="NCBIfam" id="NF006544">
    <property type="entry name" value="PRK09039.1-3"/>
    <property type="match status" value="1"/>
</dbReference>
<protein>
    <submittedName>
        <fullName evidence="5">Peptidoglycan-binding protein</fullName>
    </submittedName>
</protein>
<dbReference type="NCBIfam" id="NF006545">
    <property type="entry name" value="PRK09039.1-4"/>
    <property type="match status" value="1"/>
</dbReference>
<keyword evidence="1 3" id="KW-0472">Membrane</keyword>
<evidence type="ECO:0000313" key="6">
    <source>
        <dbReference type="Proteomes" id="UP000440694"/>
    </source>
</evidence>
<sequence>MAGGRSRRHSADYGLFWPGYVDVLSTLLLVVTFLMSIFMLAQYFASQEASGKDTALKQLTLQINELTSLLSLEKGKAKSTADELAALQATLSTLREENTKLSGSALSGGEAAKAAEGRISGLTTELESQKKVSNEALAKVDLLNQQLLSLRRQIAALNEALQASEAKDAESQTRIKDLGSRLNAALARQVQELQRYRSDFFGRLRELLKNRKDIRVVGDRFVFESEVLFASGSNQLTPEGLAAMDQLAAAIIELQKEIPKEIDWALQVDGHTDIRPIASPTFPSNWELSTSRAIAVVRYLISRGVPADRLVAAGYGEFRPLEAGKDEASLQRNRRIELKLTNR</sequence>
<dbReference type="Gene3D" id="1.10.287.1490">
    <property type="match status" value="1"/>
</dbReference>
<dbReference type="InterPro" id="IPR036737">
    <property type="entry name" value="OmpA-like_sf"/>
</dbReference>
<keyword evidence="3" id="KW-1133">Transmembrane helix</keyword>
<keyword evidence="2" id="KW-0175">Coiled coil</keyword>
<dbReference type="SUPFAM" id="SSF103088">
    <property type="entry name" value="OmpA-like"/>
    <property type="match status" value="1"/>
</dbReference>
<evidence type="ECO:0000256" key="3">
    <source>
        <dbReference type="SAM" id="Phobius"/>
    </source>
</evidence>
<gene>
    <name evidence="5" type="ORF">GIW81_16105</name>
</gene>
<feature type="coiled-coil region" evidence="2">
    <location>
        <begin position="77"/>
        <end position="104"/>
    </location>
</feature>
<reference evidence="5 6" key="1">
    <citation type="submission" date="2019-11" db="EMBL/GenBank/DDBJ databases">
        <title>Identification of a novel strain.</title>
        <authorList>
            <person name="Xu Q."/>
            <person name="Wang G."/>
        </authorList>
    </citation>
    <scope>NUCLEOTIDE SEQUENCE [LARGE SCALE GENOMIC DNA]</scope>
    <source>
        <strain evidence="6">xq</strain>
    </source>
</reference>
<dbReference type="RefSeq" id="WP_154740351.1">
    <property type="nucleotide sequence ID" value="NZ_WMBQ01000002.1"/>
</dbReference>
<keyword evidence="6" id="KW-1185">Reference proteome</keyword>
<dbReference type="Proteomes" id="UP000440694">
    <property type="component" value="Unassembled WGS sequence"/>
</dbReference>
<dbReference type="Gene3D" id="3.30.1330.60">
    <property type="entry name" value="OmpA-like domain"/>
    <property type="match status" value="1"/>
</dbReference>
<dbReference type="InterPro" id="IPR006665">
    <property type="entry name" value="OmpA-like"/>
</dbReference>
<name>A0A6I3KPX2_9HYPH</name>
<feature type="domain" description="OmpA-like" evidence="4">
    <location>
        <begin position="217"/>
        <end position="343"/>
    </location>
</feature>
<dbReference type="PANTHER" id="PTHR30329:SF21">
    <property type="entry name" value="LIPOPROTEIN YIAD-RELATED"/>
    <property type="match status" value="1"/>
</dbReference>
<comment type="caution">
    <text evidence="5">The sequence shown here is derived from an EMBL/GenBank/DDBJ whole genome shotgun (WGS) entry which is preliminary data.</text>
</comment>
<feature type="transmembrane region" description="Helical" evidence="3">
    <location>
        <begin position="20"/>
        <end position="45"/>
    </location>
</feature>
<dbReference type="PANTHER" id="PTHR30329">
    <property type="entry name" value="STATOR ELEMENT OF FLAGELLAR MOTOR COMPLEX"/>
    <property type="match status" value="1"/>
</dbReference>
<dbReference type="GO" id="GO:0016020">
    <property type="term" value="C:membrane"/>
    <property type="evidence" value="ECO:0007669"/>
    <property type="project" value="UniProtKB-UniRule"/>
</dbReference>
<organism evidence="5 6">
    <name type="scientific">Hyphomicrobium album</name>
    <dbReference type="NCBI Taxonomy" id="2665159"/>
    <lineage>
        <taxon>Bacteria</taxon>
        <taxon>Pseudomonadati</taxon>
        <taxon>Pseudomonadota</taxon>
        <taxon>Alphaproteobacteria</taxon>
        <taxon>Hyphomicrobiales</taxon>
        <taxon>Hyphomicrobiaceae</taxon>
        <taxon>Hyphomicrobium</taxon>
    </lineage>
</organism>
<evidence type="ECO:0000313" key="5">
    <source>
        <dbReference type="EMBL" id="MTD95862.1"/>
    </source>
</evidence>
<evidence type="ECO:0000256" key="1">
    <source>
        <dbReference type="PROSITE-ProRule" id="PRU00473"/>
    </source>
</evidence>
<dbReference type="NCBIfam" id="NF006543">
    <property type="entry name" value="PRK09039.1-2"/>
    <property type="match status" value="1"/>
</dbReference>
<dbReference type="AlphaFoldDB" id="A0A6I3KPX2"/>
<dbReference type="CDD" id="cd07185">
    <property type="entry name" value="OmpA_C-like"/>
    <property type="match status" value="1"/>
</dbReference>
<dbReference type="EMBL" id="WMBQ01000002">
    <property type="protein sequence ID" value="MTD95862.1"/>
    <property type="molecule type" value="Genomic_DNA"/>
</dbReference>
<dbReference type="InterPro" id="IPR050330">
    <property type="entry name" value="Bact_OuterMem_StrucFunc"/>
</dbReference>
<dbReference type="Pfam" id="PF00691">
    <property type="entry name" value="OmpA"/>
    <property type="match status" value="1"/>
</dbReference>
<dbReference type="PROSITE" id="PS51123">
    <property type="entry name" value="OMPA_2"/>
    <property type="match status" value="1"/>
</dbReference>
<evidence type="ECO:0000256" key="2">
    <source>
        <dbReference type="SAM" id="Coils"/>
    </source>
</evidence>
<proteinExistence type="predicted"/>
<keyword evidence="3" id="KW-0812">Transmembrane</keyword>
<evidence type="ECO:0000259" key="4">
    <source>
        <dbReference type="PROSITE" id="PS51123"/>
    </source>
</evidence>
<feature type="coiled-coil region" evidence="2">
    <location>
        <begin position="133"/>
        <end position="167"/>
    </location>
</feature>